<feature type="signal peptide" evidence="2">
    <location>
        <begin position="1"/>
        <end position="30"/>
    </location>
</feature>
<name>A0ABN3E352_9MICO</name>
<dbReference type="Proteomes" id="UP001500929">
    <property type="component" value="Unassembled WGS sequence"/>
</dbReference>
<evidence type="ECO:0000313" key="3">
    <source>
        <dbReference type="EMBL" id="GAA2247483.1"/>
    </source>
</evidence>
<proteinExistence type="predicted"/>
<evidence type="ECO:0000313" key="4">
    <source>
        <dbReference type="Proteomes" id="UP001500929"/>
    </source>
</evidence>
<gene>
    <name evidence="3" type="ORF">GCM10009851_36160</name>
</gene>
<keyword evidence="2" id="KW-0732">Signal</keyword>
<protein>
    <recommendedName>
        <fullName evidence="5">BMP family ABC transporter substrate-binding protein</fullName>
    </recommendedName>
</protein>
<organism evidence="3 4">
    <name type="scientific">Herbiconiux moechotypicola</name>
    <dbReference type="NCBI Taxonomy" id="637393"/>
    <lineage>
        <taxon>Bacteria</taxon>
        <taxon>Bacillati</taxon>
        <taxon>Actinomycetota</taxon>
        <taxon>Actinomycetes</taxon>
        <taxon>Micrococcales</taxon>
        <taxon>Microbacteriaceae</taxon>
        <taxon>Herbiconiux</taxon>
    </lineage>
</organism>
<feature type="chain" id="PRO_5045311349" description="BMP family ABC transporter substrate-binding protein" evidence="2">
    <location>
        <begin position="31"/>
        <end position="226"/>
    </location>
</feature>
<keyword evidence="4" id="KW-1185">Reference proteome</keyword>
<accession>A0ABN3E352</accession>
<dbReference type="RefSeq" id="WP_259481089.1">
    <property type="nucleotide sequence ID" value="NZ_BAAAQY010000013.1"/>
</dbReference>
<sequence>MLRHRAPGRHLAGSATAALAVLLLVTGCTAASQAVSSASPTPSPLGEGFLGGNPSPSPEATITPEAGSWAGVAVPRGYRVTLVAATADETAEQVVAATEEWAERDGVELDVVTAADGDEVESAIVDATTARVDLVLGAGAGIVDVFSLISAQHLDQRFLVVGAELPEPTENVTSVIWPGASFRGSGISGDDAVDPASYTPDRVAAGLSAGVAAVVHGITGIVIALP</sequence>
<dbReference type="EMBL" id="BAAAQY010000013">
    <property type="protein sequence ID" value="GAA2247483.1"/>
    <property type="molecule type" value="Genomic_DNA"/>
</dbReference>
<comment type="caution">
    <text evidence="3">The sequence shown here is derived from an EMBL/GenBank/DDBJ whole genome shotgun (WGS) entry which is preliminary data.</text>
</comment>
<dbReference type="PROSITE" id="PS51257">
    <property type="entry name" value="PROKAR_LIPOPROTEIN"/>
    <property type="match status" value="1"/>
</dbReference>
<dbReference type="Gene3D" id="3.40.50.2300">
    <property type="match status" value="1"/>
</dbReference>
<reference evidence="3 4" key="1">
    <citation type="journal article" date="2019" name="Int. J. Syst. Evol. Microbiol.">
        <title>The Global Catalogue of Microorganisms (GCM) 10K type strain sequencing project: providing services to taxonomists for standard genome sequencing and annotation.</title>
        <authorList>
            <consortium name="The Broad Institute Genomics Platform"/>
            <consortium name="The Broad Institute Genome Sequencing Center for Infectious Disease"/>
            <person name="Wu L."/>
            <person name="Ma J."/>
        </authorList>
    </citation>
    <scope>NUCLEOTIDE SEQUENCE [LARGE SCALE GENOMIC DNA]</scope>
    <source>
        <strain evidence="3 4">JCM 16117</strain>
    </source>
</reference>
<evidence type="ECO:0008006" key="5">
    <source>
        <dbReference type="Google" id="ProtNLM"/>
    </source>
</evidence>
<feature type="region of interest" description="Disordered" evidence="1">
    <location>
        <begin position="35"/>
        <end position="61"/>
    </location>
</feature>
<evidence type="ECO:0000256" key="2">
    <source>
        <dbReference type="SAM" id="SignalP"/>
    </source>
</evidence>
<evidence type="ECO:0000256" key="1">
    <source>
        <dbReference type="SAM" id="MobiDB-lite"/>
    </source>
</evidence>